<keyword evidence="2 6" id="KW-0808">Transferase</keyword>
<dbReference type="SUPFAM" id="SSF53335">
    <property type="entry name" value="S-adenosyl-L-methionine-dependent methyltransferases"/>
    <property type="match status" value="1"/>
</dbReference>
<dbReference type="GO" id="GO:0003723">
    <property type="term" value="F:RNA binding"/>
    <property type="evidence" value="ECO:0007669"/>
    <property type="project" value="InterPro"/>
</dbReference>
<dbReference type="Gene3D" id="3.40.50.150">
    <property type="entry name" value="Vaccinia Virus protein VP39"/>
    <property type="match status" value="1"/>
</dbReference>
<gene>
    <name evidence="6" type="ORF">SAMN02745116_00057</name>
</gene>
<dbReference type="RefSeq" id="WP_078806030.1">
    <property type="nucleotide sequence ID" value="NZ_FUXI01000001.1"/>
</dbReference>
<dbReference type="InterPro" id="IPR041532">
    <property type="entry name" value="RlmI-like_PUA"/>
</dbReference>
<evidence type="ECO:0000256" key="3">
    <source>
        <dbReference type="ARBA" id="ARBA00022691"/>
    </source>
</evidence>
<evidence type="ECO:0000259" key="4">
    <source>
        <dbReference type="Pfam" id="PF10672"/>
    </source>
</evidence>
<protein>
    <submittedName>
        <fullName evidence="6">23S rRNA (Cytosine1962-C5)-methyltransferase</fullName>
    </submittedName>
</protein>
<dbReference type="GO" id="GO:0032259">
    <property type="term" value="P:methylation"/>
    <property type="evidence" value="ECO:0007669"/>
    <property type="project" value="UniProtKB-KW"/>
</dbReference>
<dbReference type="InterPro" id="IPR015947">
    <property type="entry name" value="PUA-like_sf"/>
</dbReference>
<reference evidence="7" key="1">
    <citation type="submission" date="2017-02" db="EMBL/GenBank/DDBJ databases">
        <authorList>
            <person name="Varghese N."/>
            <person name="Submissions S."/>
        </authorList>
    </citation>
    <scope>NUCLEOTIDE SEQUENCE [LARGE SCALE GENOMIC DNA]</scope>
    <source>
        <strain evidence="7">ATCC BAA-1030</strain>
    </source>
</reference>
<dbReference type="GO" id="GO:0008168">
    <property type="term" value="F:methyltransferase activity"/>
    <property type="evidence" value="ECO:0007669"/>
    <property type="project" value="UniProtKB-KW"/>
</dbReference>
<dbReference type="Gene3D" id="2.30.130.10">
    <property type="entry name" value="PUA domain"/>
    <property type="match status" value="1"/>
</dbReference>
<dbReference type="AlphaFoldDB" id="A0A1T4K378"/>
<proteinExistence type="predicted"/>
<dbReference type="Pfam" id="PF10672">
    <property type="entry name" value="Methyltrans_SAM"/>
    <property type="match status" value="1"/>
</dbReference>
<evidence type="ECO:0000256" key="2">
    <source>
        <dbReference type="ARBA" id="ARBA00022679"/>
    </source>
</evidence>
<dbReference type="Gene3D" id="3.30.750.80">
    <property type="entry name" value="RNA methyltransferase domain (HRMD) like"/>
    <property type="match status" value="1"/>
</dbReference>
<dbReference type="CDD" id="cd11572">
    <property type="entry name" value="RlmI_M_like"/>
    <property type="match status" value="1"/>
</dbReference>
<dbReference type="STRING" id="263852.SAMN02745116_00057"/>
<dbReference type="InterPro" id="IPR029063">
    <property type="entry name" value="SAM-dependent_MTases_sf"/>
</dbReference>
<sequence length="388" mass="44407">MKVIVTKVAEKKIKKGIPLITKEDLTREEVLNQEVSFVSLSGETLGIGYLSKQNKGIGWFLSSKETSIQEVWLCKLFMQAKAKRERLLQDEWTNAFRLFNGEGDGFGGFVIDQYDSYAVFHWYNEFVYSIRERIIRAFREVFPEIEGAYEKNRFDNPLCENAHLFGNVGQFPMVVKENGVNYAVYLDEGWMTGIFLDQREVRGRLVDGLLAGKNVLNMFSYTGAFSVAASVGGATQTTSVDLAKRSLEKTREQFEVNGLPVEQQKIYVMDVFRYFDYAKKHQLTYDTIILDPPSFARNGKKSFSVAKNYGELIEQSVEILSKNGIIIASANAANITREKFQQNIETALKKKNVQYQFFDKKSLPEDFPAVKGFSESDYLKVFFIKIKF</sequence>
<dbReference type="PANTHER" id="PTHR43042">
    <property type="entry name" value="SAM-DEPENDENT METHYLTRANSFERASE"/>
    <property type="match status" value="1"/>
</dbReference>
<dbReference type="EMBL" id="FUXI01000001">
    <property type="protein sequence ID" value="SJZ36803.1"/>
    <property type="molecule type" value="Genomic_DNA"/>
</dbReference>
<evidence type="ECO:0000313" key="7">
    <source>
        <dbReference type="Proteomes" id="UP000190328"/>
    </source>
</evidence>
<name>A0A1T4K378_9ENTE</name>
<feature type="domain" description="RlmI-like PUA" evidence="5">
    <location>
        <begin position="3"/>
        <end position="62"/>
    </location>
</feature>
<accession>A0A1T4K378</accession>
<keyword evidence="3" id="KW-0949">S-adenosyl-L-methionine</keyword>
<dbReference type="Pfam" id="PF17785">
    <property type="entry name" value="PUA_3"/>
    <property type="match status" value="1"/>
</dbReference>
<dbReference type="Proteomes" id="UP000190328">
    <property type="component" value="Unassembled WGS sequence"/>
</dbReference>
<dbReference type="InterPro" id="IPR036974">
    <property type="entry name" value="PUA_sf"/>
</dbReference>
<dbReference type="InterPro" id="IPR019614">
    <property type="entry name" value="SAM-dep_methyl-trfase"/>
</dbReference>
<evidence type="ECO:0000256" key="1">
    <source>
        <dbReference type="ARBA" id="ARBA00022603"/>
    </source>
</evidence>
<keyword evidence="7" id="KW-1185">Reference proteome</keyword>
<keyword evidence="1 6" id="KW-0489">Methyltransferase</keyword>
<evidence type="ECO:0000313" key="6">
    <source>
        <dbReference type="EMBL" id="SJZ36803.1"/>
    </source>
</evidence>
<dbReference type="SUPFAM" id="SSF88697">
    <property type="entry name" value="PUA domain-like"/>
    <property type="match status" value="1"/>
</dbReference>
<dbReference type="OrthoDB" id="9805492at2"/>
<organism evidence="6 7">
    <name type="scientific">Pilibacter termitis</name>
    <dbReference type="NCBI Taxonomy" id="263852"/>
    <lineage>
        <taxon>Bacteria</taxon>
        <taxon>Bacillati</taxon>
        <taxon>Bacillota</taxon>
        <taxon>Bacilli</taxon>
        <taxon>Lactobacillales</taxon>
        <taxon>Enterococcaceae</taxon>
        <taxon>Pilibacter</taxon>
    </lineage>
</organism>
<dbReference type="PANTHER" id="PTHR43042:SF3">
    <property type="entry name" value="RIBOSOMAL RNA LARGE SUBUNIT METHYLTRANSFERASE YWBD-RELATED"/>
    <property type="match status" value="1"/>
</dbReference>
<evidence type="ECO:0000259" key="5">
    <source>
        <dbReference type="Pfam" id="PF17785"/>
    </source>
</evidence>
<feature type="domain" description="S-adenosylmethionine-dependent methyltransferase" evidence="4">
    <location>
        <begin position="175"/>
        <end position="371"/>
    </location>
</feature>
<dbReference type="CDD" id="cd02440">
    <property type="entry name" value="AdoMet_MTases"/>
    <property type="match status" value="1"/>
</dbReference>